<dbReference type="EMBL" id="JASBWV010000004">
    <property type="protein sequence ID" value="KAJ9126729.1"/>
    <property type="molecule type" value="Genomic_DNA"/>
</dbReference>
<keyword evidence="2" id="KW-1185">Reference proteome</keyword>
<dbReference type="Proteomes" id="UP001234202">
    <property type="component" value="Unassembled WGS sequence"/>
</dbReference>
<gene>
    <name evidence="1" type="ORF">QFC24_001760</name>
</gene>
<comment type="caution">
    <text evidence="1">The sequence shown here is derived from an EMBL/GenBank/DDBJ whole genome shotgun (WGS) entry which is preliminary data.</text>
</comment>
<accession>A0ACC2XRS7</accession>
<evidence type="ECO:0000313" key="2">
    <source>
        <dbReference type="Proteomes" id="UP001234202"/>
    </source>
</evidence>
<protein>
    <submittedName>
        <fullName evidence="1">Uncharacterized protein</fullName>
    </submittedName>
</protein>
<organism evidence="1 2">
    <name type="scientific">Naganishia onofrii</name>
    <dbReference type="NCBI Taxonomy" id="1851511"/>
    <lineage>
        <taxon>Eukaryota</taxon>
        <taxon>Fungi</taxon>
        <taxon>Dikarya</taxon>
        <taxon>Basidiomycota</taxon>
        <taxon>Agaricomycotina</taxon>
        <taxon>Tremellomycetes</taxon>
        <taxon>Filobasidiales</taxon>
        <taxon>Filobasidiaceae</taxon>
        <taxon>Naganishia</taxon>
    </lineage>
</organism>
<reference evidence="1" key="1">
    <citation type="submission" date="2023-04" db="EMBL/GenBank/DDBJ databases">
        <title>Draft Genome sequencing of Naganishia species isolated from polar environments using Oxford Nanopore Technology.</title>
        <authorList>
            <person name="Leo P."/>
            <person name="Venkateswaran K."/>
        </authorList>
    </citation>
    <scope>NUCLEOTIDE SEQUENCE</scope>
    <source>
        <strain evidence="1">DBVPG 5303</strain>
    </source>
</reference>
<evidence type="ECO:0000313" key="1">
    <source>
        <dbReference type="EMBL" id="KAJ9126729.1"/>
    </source>
</evidence>
<sequence>MAPAPRTRSVARPAPVVERRQTRSQTKKLAEAAAAAAVTPQPVQTVIQEFLNRNIPRQKRLAREASVSTTSELTPLPSSCTPSPLSPPPSAPHAPAPPAPAPILLELLRGAQELTEAEMIVIMARPEFQKMIASPPQPHLLDILREAPELTQEQMEAVTARPEFQRIYPPPLQPIFLDTLRSAQKLTSVQMEAVVVRPEFQEMKQQVISTLDITLTDVLDRKSTMNDADIEMLGSRHEFKMPNKLDKFLDKVGRWPSKVYSSTSAKMLSQGKGHSKSKSIKKPLKGMAVGTAFTSQIEGMASASQTVKRVFDGVAAVSSRQQTVIAVGSSATTGSGIIHRHSSTGSPTLDATNSRSTTSFAPVRTVSAMPAFPNLPVRPVRGESQQFGSSIIYQRHGKGLEEAMRRVN</sequence>
<proteinExistence type="predicted"/>
<name>A0ACC2XRS7_9TREE</name>